<dbReference type="AlphaFoldDB" id="A0A822YAF1"/>
<evidence type="ECO:0000313" key="2">
    <source>
        <dbReference type="Proteomes" id="UP000607653"/>
    </source>
</evidence>
<gene>
    <name evidence="1" type="ORF">HUJ06_029443</name>
</gene>
<name>A0A822YAF1_NELNU</name>
<dbReference type="EMBL" id="DUZY01000002">
    <property type="protein sequence ID" value="DAD27975.1"/>
    <property type="molecule type" value="Genomic_DNA"/>
</dbReference>
<dbReference type="Proteomes" id="UP000607653">
    <property type="component" value="Unassembled WGS sequence"/>
</dbReference>
<protein>
    <submittedName>
        <fullName evidence="1">Uncharacterized protein</fullName>
    </submittedName>
</protein>
<comment type="caution">
    <text evidence="1">The sequence shown here is derived from an EMBL/GenBank/DDBJ whole genome shotgun (WGS) entry which is preliminary data.</text>
</comment>
<keyword evidence="2" id="KW-1185">Reference proteome</keyword>
<reference evidence="1 2" key="1">
    <citation type="journal article" date="2020" name="Mol. Biol. Evol.">
        <title>Distinct Expression and Methylation Patterns for Genes with Different Fates following a Single Whole-Genome Duplication in Flowering Plants.</title>
        <authorList>
            <person name="Shi T."/>
            <person name="Rahmani R.S."/>
            <person name="Gugger P.F."/>
            <person name="Wang M."/>
            <person name="Li H."/>
            <person name="Zhang Y."/>
            <person name="Li Z."/>
            <person name="Wang Q."/>
            <person name="Van de Peer Y."/>
            <person name="Marchal K."/>
            <person name="Chen J."/>
        </authorList>
    </citation>
    <scope>NUCLEOTIDE SEQUENCE [LARGE SCALE GENOMIC DNA]</scope>
    <source>
        <tissue evidence="1">Leaf</tissue>
    </source>
</reference>
<evidence type="ECO:0000313" key="1">
    <source>
        <dbReference type="EMBL" id="DAD27975.1"/>
    </source>
</evidence>
<organism evidence="1 2">
    <name type="scientific">Nelumbo nucifera</name>
    <name type="common">Sacred lotus</name>
    <dbReference type="NCBI Taxonomy" id="4432"/>
    <lineage>
        <taxon>Eukaryota</taxon>
        <taxon>Viridiplantae</taxon>
        <taxon>Streptophyta</taxon>
        <taxon>Embryophyta</taxon>
        <taxon>Tracheophyta</taxon>
        <taxon>Spermatophyta</taxon>
        <taxon>Magnoliopsida</taxon>
        <taxon>Proteales</taxon>
        <taxon>Nelumbonaceae</taxon>
        <taxon>Nelumbo</taxon>
    </lineage>
</organism>
<accession>A0A822YAF1</accession>
<sequence length="61" mass="7045">MSACRHARFLILTLVLGIVFLPLPVVVFCGFPKSLKLEIAFPVDQRIELSELRARDRVRHR</sequence>
<proteinExistence type="predicted"/>